<dbReference type="GO" id="GO:0043709">
    <property type="term" value="P:cell adhesion involved in single-species biofilm formation"/>
    <property type="evidence" value="ECO:0007669"/>
    <property type="project" value="TreeGrafter"/>
</dbReference>
<evidence type="ECO:0000259" key="5">
    <source>
        <dbReference type="PROSITE" id="PS50887"/>
    </source>
</evidence>
<sequence>MKLQGSNILGQEQIDLLTTRGLNFVWFPKQLETIYRFQYQNGAAYEFRYRAPIILILYLFLSFGIYQVLPTEQVLSWLSYYSWVGIIVLIAWILSFIKKLNQWFDYYVGIGSSAAVAITFILNNVLENGQDNVLFHAAMMYAIVIIYGAVGMRFYTAIIAGWVGGLIGILVSTYLNGDIDWTFLNRTYTFSSFLGMTLAYATDRQHRENYLQNCMIELNRIELMQQAQQLSLLSQQDALTGLANRRYLDETLDNEWRRALRHETPLTIMMVDIDFFKPYNDSLGHLKGDQCLKDIATAISSIAARSGDLVARYGGEEFLLLFPMTNAQQAKIQAERLMNAIKKIAIVHPCSSVSPYVTISVGVATTIPRLNDSISAFVSRADHALYQAKTNGRNQYQIALNEEQIVDLT</sequence>
<organism evidence="6 7">
    <name type="scientific">Acinetobacter baumannii 21072</name>
    <dbReference type="NCBI Taxonomy" id="1310697"/>
    <lineage>
        <taxon>Bacteria</taxon>
        <taxon>Pseudomonadati</taxon>
        <taxon>Pseudomonadota</taxon>
        <taxon>Gammaproteobacteria</taxon>
        <taxon>Moraxellales</taxon>
        <taxon>Moraxellaceae</taxon>
        <taxon>Acinetobacter</taxon>
        <taxon>Acinetobacter calcoaceticus/baumannii complex</taxon>
    </lineage>
</organism>
<dbReference type="PANTHER" id="PTHR45138">
    <property type="entry name" value="REGULATORY COMPONENTS OF SENSORY TRANSDUCTION SYSTEM"/>
    <property type="match status" value="1"/>
</dbReference>
<proteinExistence type="predicted"/>
<dbReference type="PANTHER" id="PTHR45138:SF9">
    <property type="entry name" value="DIGUANYLATE CYCLASE DGCM-RELATED"/>
    <property type="match status" value="1"/>
</dbReference>
<accession>A0A062IH98</accession>
<keyword evidence="4" id="KW-0472">Membrane</keyword>
<evidence type="ECO:0000256" key="4">
    <source>
        <dbReference type="SAM" id="Phobius"/>
    </source>
</evidence>
<dbReference type="PATRIC" id="fig|1310697.3.peg.2430"/>
<comment type="caution">
    <text evidence="6">The sequence shown here is derived from an EMBL/GenBank/DDBJ whole genome shotgun (WGS) entry which is preliminary data.</text>
</comment>
<dbReference type="FunFam" id="3.30.70.270:FF:000001">
    <property type="entry name" value="Diguanylate cyclase domain protein"/>
    <property type="match status" value="1"/>
</dbReference>
<dbReference type="CDD" id="cd01949">
    <property type="entry name" value="GGDEF"/>
    <property type="match status" value="1"/>
</dbReference>
<dbReference type="RefSeq" id="WP_032036893.1">
    <property type="nucleotide sequence ID" value="NZ_JMOD01000046.1"/>
</dbReference>
<evidence type="ECO:0000256" key="2">
    <source>
        <dbReference type="ARBA" id="ARBA00012528"/>
    </source>
</evidence>
<comment type="catalytic activity">
    <reaction evidence="3">
        <text>2 GTP = 3',3'-c-di-GMP + 2 diphosphate</text>
        <dbReference type="Rhea" id="RHEA:24898"/>
        <dbReference type="ChEBI" id="CHEBI:33019"/>
        <dbReference type="ChEBI" id="CHEBI:37565"/>
        <dbReference type="ChEBI" id="CHEBI:58805"/>
        <dbReference type="EC" id="2.7.7.65"/>
    </reaction>
</comment>
<dbReference type="InterPro" id="IPR000160">
    <property type="entry name" value="GGDEF_dom"/>
</dbReference>
<comment type="cofactor">
    <cofactor evidence="1">
        <name>Mg(2+)</name>
        <dbReference type="ChEBI" id="CHEBI:18420"/>
    </cofactor>
</comment>
<feature type="domain" description="GGDEF" evidence="5">
    <location>
        <begin position="264"/>
        <end position="401"/>
    </location>
</feature>
<dbReference type="GO" id="GO:1902201">
    <property type="term" value="P:negative regulation of bacterial-type flagellum-dependent cell motility"/>
    <property type="evidence" value="ECO:0007669"/>
    <property type="project" value="TreeGrafter"/>
</dbReference>
<keyword evidence="4" id="KW-1133">Transmembrane helix</keyword>
<dbReference type="SMART" id="SM00267">
    <property type="entry name" value="GGDEF"/>
    <property type="match status" value="1"/>
</dbReference>
<dbReference type="AlphaFoldDB" id="A0A062IH98"/>
<reference evidence="6 7" key="1">
    <citation type="submission" date="2014-04" db="EMBL/GenBank/DDBJ databases">
        <title>Comparative genomics and transcriptomics to identify genetic mechanisms underlying the emergence of carbapenem resistant Acinetobacter baumannii (CRAb).</title>
        <authorList>
            <person name="Harris A.D."/>
            <person name="Johnson K.J."/>
            <person name="George J."/>
            <person name="Nadendla S."/>
            <person name="Daugherty S.C."/>
            <person name="Parankush S."/>
            <person name="Sadzewicz L."/>
            <person name="Tallon L."/>
            <person name="Sengamalay N."/>
            <person name="Hazen T.H."/>
            <person name="Rasko D.A."/>
        </authorList>
    </citation>
    <scope>NUCLEOTIDE SEQUENCE [LARGE SCALE GENOMIC DNA]</scope>
    <source>
        <strain evidence="6 7">21072</strain>
    </source>
</reference>
<gene>
    <name evidence="6" type="ORF">J596_2527</name>
</gene>
<feature type="transmembrane region" description="Helical" evidence="4">
    <location>
        <begin position="157"/>
        <end position="177"/>
    </location>
</feature>
<evidence type="ECO:0000256" key="3">
    <source>
        <dbReference type="ARBA" id="ARBA00034247"/>
    </source>
</evidence>
<dbReference type="Pfam" id="PF00990">
    <property type="entry name" value="GGDEF"/>
    <property type="match status" value="1"/>
</dbReference>
<dbReference type="InterPro" id="IPR050469">
    <property type="entry name" value="Diguanylate_Cyclase"/>
</dbReference>
<dbReference type="InterPro" id="IPR029787">
    <property type="entry name" value="Nucleotide_cyclase"/>
</dbReference>
<dbReference type="GO" id="GO:0052621">
    <property type="term" value="F:diguanylate cyclase activity"/>
    <property type="evidence" value="ECO:0007669"/>
    <property type="project" value="UniProtKB-EC"/>
</dbReference>
<dbReference type="EMBL" id="JMOD01000046">
    <property type="protein sequence ID" value="KCY17847.1"/>
    <property type="molecule type" value="Genomic_DNA"/>
</dbReference>
<dbReference type="InterPro" id="IPR043128">
    <property type="entry name" value="Rev_trsase/Diguanyl_cyclase"/>
</dbReference>
<feature type="transmembrane region" description="Helical" evidence="4">
    <location>
        <begin position="133"/>
        <end position="150"/>
    </location>
</feature>
<dbReference type="PROSITE" id="PS50887">
    <property type="entry name" value="GGDEF"/>
    <property type="match status" value="1"/>
</dbReference>
<feature type="transmembrane region" description="Helical" evidence="4">
    <location>
        <begin position="80"/>
        <end position="97"/>
    </location>
</feature>
<evidence type="ECO:0000313" key="7">
    <source>
        <dbReference type="Proteomes" id="UP000027327"/>
    </source>
</evidence>
<dbReference type="Proteomes" id="UP000027327">
    <property type="component" value="Unassembled WGS sequence"/>
</dbReference>
<dbReference type="Gene3D" id="3.30.70.270">
    <property type="match status" value="1"/>
</dbReference>
<evidence type="ECO:0000313" key="6">
    <source>
        <dbReference type="EMBL" id="KCY17847.1"/>
    </source>
</evidence>
<keyword evidence="4" id="KW-0812">Transmembrane</keyword>
<protein>
    <recommendedName>
        <fullName evidence="2">diguanylate cyclase</fullName>
        <ecNumber evidence="2">2.7.7.65</ecNumber>
    </recommendedName>
</protein>
<dbReference type="SUPFAM" id="SSF55073">
    <property type="entry name" value="Nucleotide cyclase"/>
    <property type="match status" value="1"/>
</dbReference>
<evidence type="ECO:0000256" key="1">
    <source>
        <dbReference type="ARBA" id="ARBA00001946"/>
    </source>
</evidence>
<feature type="transmembrane region" description="Helical" evidence="4">
    <location>
        <begin position="49"/>
        <end position="68"/>
    </location>
</feature>
<dbReference type="GO" id="GO:0005886">
    <property type="term" value="C:plasma membrane"/>
    <property type="evidence" value="ECO:0007669"/>
    <property type="project" value="TreeGrafter"/>
</dbReference>
<feature type="transmembrane region" description="Helical" evidence="4">
    <location>
        <begin position="104"/>
        <end position="121"/>
    </location>
</feature>
<dbReference type="NCBIfam" id="TIGR00254">
    <property type="entry name" value="GGDEF"/>
    <property type="match status" value="1"/>
</dbReference>
<name>A0A062IH98_ACIBA</name>
<dbReference type="EC" id="2.7.7.65" evidence="2"/>